<dbReference type="InterPro" id="IPR045006">
    <property type="entry name" value="CHLI-like"/>
</dbReference>
<protein>
    <submittedName>
        <fullName evidence="4">ATP-binding protein</fullName>
    </submittedName>
</protein>
<dbReference type="NCBIfam" id="TIGR00368">
    <property type="entry name" value="YifB family Mg chelatase-like AAA ATPase"/>
    <property type="match status" value="1"/>
</dbReference>
<dbReference type="PANTHER" id="PTHR32039:SF7">
    <property type="entry name" value="COMPETENCE PROTEIN COMM"/>
    <property type="match status" value="1"/>
</dbReference>
<dbReference type="Pfam" id="PF01078">
    <property type="entry name" value="Mg_chelatase"/>
    <property type="match status" value="1"/>
</dbReference>
<dbReference type="GO" id="GO:0005524">
    <property type="term" value="F:ATP binding"/>
    <property type="evidence" value="ECO:0007669"/>
    <property type="project" value="UniProtKB-KW"/>
</dbReference>
<name>A0A426QJL6_9GAMM</name>
<dbReference type="Gene3D" id="3.40.50.300">
    <property type="entry name" value="P-loop containing nucleotide triphosphate hydrolases"/>
    <property type="match status" value="1"/>
</dbReference>
<dbReference type="EMBL" id="QZMU01000001">
    <property type="protein sequence ID" value="RRQ21906.1"/>
    <property type="molecule type" value="Genomic_DNA"/>
</dbReference>
<comment type="caution">
    <text evidence="4">The sequence shown here is derived from an EMBL/GenBank/DDBJ whole genome shotgun (WGS) entry which is preliminary data.</text>
</comment>
<dbReference type="InterPro" id="IPR025158">
    <property type="entry name" value="Mg_chelat-rel_C"/>
</dbReference>
<feature type="domain" description="MCM C-terminal AAA(+) ATPase" evidence="3">
    <location>
        <begin position="74"/>
        <end position="169"/>
    </location>
</feature>
<keyword evidence="2 4" id="KW-0067">ATP-binding</keyword>
<dbReference type="InterPro" id="IPR004482">
    <property type="entry name" value="Mg_chelat-rel"/>
</dbReference>
<dbReference type="AlphaFoldDB" id="A0A426QJL6"/>
<accession>A0A426QJL6</accession>
<dbReference type="Pfam" id="PF13335">
    <property type="entry name" value="Mg_chelatase_C"/>
    <property type="match status" value="1"/>
</dbReference>
<dbReference type="PROSITE" id="PS50051">
    <property type="entry name" value="MCM_2"/>
    <property type="match status" value="1"/>
</dbReference>
<dbReference type="Proteomes" id="UP000287798">
    <property type="component" value="Unassembled WGS sequence"/>
</dbReference>
<sequence>MVGPPGTGKTLLARRLPGILPVMDNAEALETAALQSICGRPVDTASWRRRPFRAPHHTASAVALVGGGSNPRPGEISLAHNGVLFMDELPEFERRVLEALREPLETGSISISRAARQAEFPARFQLVAAMNPCPCGYHGDPTRACRCSPDQIRRYRGRLSGPLLDRFDLQIEVPRQALDWQAAAGGEPSATVRERVLGARARQQERAGQINARLEVRALERDCSPGPELQRFLQQAIERLNLSARACHRVLRVARSIADLAGSEALTLEHLSEALQYRVLDRPLG</sequence>
<keyword evidence="5" id="KW-1185">Reference proteome</keyword>
<dbReference type="OrthoDB" id="9813147at2"/>
<dbReference type="SUPFAM" id="SSF52540">
    <property type="entry name" value="P-loop containing nucleoside triphosphate hydrolases"/>
    <property type="match status" value="1"/>
</dbReference>
<keyword evidence="1" id="KW-0547">Nucleotide-binding</keyword>
<evidence type="ECO:0000256" key="1">
    <source>
        <dbReference type="ARBA" id="ARBA00022741"/>
    </source>
</evidence>
<evidence type="ECO:0000259" key="3">
    <source>
        <dbReference type="PROSITE" id="PS50051"/>
    </source>
</evidence>
<dbReference type="InterPro" id="IPR001208">
    <property type="entry name" value="MCM_dom"/>
</dbReference>
<dbReference type="InterPro" id="IPR000523">
    <property type="entry name" value="Mg_chelatse_chII-like_cat_dom"/>
</dbReference>
<reference evidence="4 5" key="1">
    <citation type="journal article" date="2010" name="Int. J. Syst. Evol. Microbiol.">
        <title>Thiohalobacter thiocyanaticus gen. nov., sp. nov., a moderately halophilic, sulfur-oxidizing gammaproteobacterium from hypersaline lakes, that utilizes thiocyanate.</title>
        <authorList>
            <person name="Sorokin D.Y."/>
            <person name="Kovaleva O.L."/>
            <person name="Tourova T.P."/>
            <person name="Muyzer G."/>
        </authorList>
    </citation>
    <scope>NUCLEOTIDE SEQUENCE [LARGE SCALE GENOMIC DNA]</scope>
    <source>
        <strain evidence="4 5">Hrh1</strain>
    </source>
</reference>
<dbReference type="InterPro" id="IPR027417">
    <property type="entry name" value="P-loop_NTPase"/>
</dbReference>
<evidence type="ECO:0000313" key="4">
    <source>
        <dbReference type="EMBL" id="RRQ21906.1"/>
    </source>
</evidence>
<proteinExistence type="predicted"/>
<gene>
    <name evidence="4" type="ORF">D6C00_08065</name>
</gene>
<organism evidence="4 5">
    <name type="scientific">Thiohalobacter thiocyanaticus</name>
    <dbReference type="NCBI Taxonomy" id="585455"/>
    <lineage>
        <taxon>Bacteria</taxon>
        <taxon>Pseudomonadati</taxon>
        <taxon>Pseudomonadota</taxon>
        <taxon>Gammaproteobacteria</taxon>
        <taxon>Thiohalobacterales</taxon>
        <taxon>Thiohalobacteraceae</taxon>
        <taxon>Thiohalobacter</taxon>
    </lineage>
</organism>
<evidence type="ECO:0000256" key="2">
    <source>
        <dbReference type="ARBA" id="ARBA00022840"/>
    </source>
</evidence>
<evidence type="ECO:0000313" key="5">
    <source>
        <dbReference type="Proteomes" id="UP000287798"/>
    </source>
</evidence>
<dbReference type="PANTHER" id="PTHR32039">
    <property type="entry name" value="MAGNESIUM-CHELATASE SUBUNIT CHLI"/>
    <property type="match status" value="1"/>
</dbReference>
<dbReference type="GO" id="GO:0003677">
    <property type="term" value="F:DNA binding"/>
    <property type="evidence" value="ECO:0007669"/>
    <property type="project" value="InterPro"/>
</dbReference>